<gene>
    <name evidence="2" type="ORF">AVDCRST_MAG86-1180</name>
</gene>
<dbReference type="PANTHER" id="PTHR30212">
    <property type="entry name" value="PROTEIN YIIM"/>
    <property type="match status" value="1"/>
</dbReference>
<dbReference type="GO" id="GO:0003824">
    <property type="term" value="F:catalytic activity"/>
    <property type="evidence" value="ECO:0007669"/>
    <property type="project" value="InterPro"/>
</dbReference>
<dbReference type="EMBL" id="CADCWP010000087">
    <property type="protein sequence ID" value="CAA9567346.1"/>
    <property type="molecule type" value="Genomic_DNA"/>
</dbReference>
<dbReference type="GO" id="GO:0030151">
    <property type="term" value="F:molybdenum ion binding"/>
    <property type="evidence" value="ECO:0007669"/>
    <property type="project" value="InterPro"/>
</dbReference>
<dbReference type="InterPro" id="IPR011037">
    <property type="entry name" value="Pyrv_Knase-like_insert_dom_sf"/>
</dbReference>
<dbReference type="InterPro" id="IPR005302">
    <property type="entry name" value="MoCF_Sase_C"/>
</dbReference>
<name>A0A6J4V2S1_9DEIN</name>
<dbReference type="GO" id="GO:0030170">
    <property type="term" value="F:pyridoxal phosphate binding"/>
    <property type="evidence" value="ECO:0007669"/>
    <property type="project" value="InterPro"/>
</dbReference>
<dbReference type="InterPro" id="IPR005163">
    <property type="entry name" value="Tri_helical_YiiM-like"/>
</dbReference>
<dbReference type="Gene3D" id="2.40.33.20">
    <property type="entry name" value="PK beta-barrel domain-like"/>
    <property type="match status" value="1"/>
</dbReference>
<feature type="domain" description="MOSC" evidence="1">
    <location>
        <begin position="34"/>
        <end position="169"/>
    </location>
</feature>
<proteinExistence type="predicted"/>
<organism evidence="2">
    <name type="scientific">uncultured Truepera sp</name>
    <dbReference type="NCBI Taxonomy" id="543023"/>
    <lineage>
        <taxon>Bacteria</taxon>
        <taxon>Thermotogati</taxon>
        <taxon>Deinococcota</taxon>
        <taxon>Deinococci</taxon>
        <taxon>Trueperales</taxon>
        <taxon>Trueperaceae</taxon>
        <taxon>Truepera</taxon>
        <taxon>environmental samples</taxon>
    </lineage>
</organism>
<dbReference type="Pfam" id="PF03473">
    <property type="entry name" value="MOSC"/>
    <property type="match status" value="1"/>
</dbReference>
<dbReference type="InterPro" id="IPR052353">
    <property type="entry name" value="Benzoxazolinone_Detox_Enz"/>
</dbReference>
<evidence type="ECO:0000313" key="2">
    <source>
        <dbReference type="EMBL" id="CAA9567346.1"/>
    </source>
</evidence>
<sequence length="220" mass="24709">MTQPTPSHLVSVNVGLPRSVLWKDRTVVTGIFKEPVTGPVVARRLNLDGDRQADLSVHGGADKAIYVYPTEHYEPWRRELETMDLPWGMFGENLTTQGLAEDTVMIGERWHIGQAVLMVTQPRQPCYKLGVRFGRDDILRRFVRSRRTGWYVAVLREGAITAGDKVLIERPADSLTVVAVADLLFAKTPDTAHLRRAATLPALAEGLRTYFQKQLAQIHL</sequence>
<evidence type="ECO:0000259" key="1">
    <source>
        <dbReference type="PROSITE" id="PS51340"/>
    </source>
</evidence>
<protein>
    <recommendedName>
        <fullName evidence="1">MOSC domain-containing protein</fullName>
    </recommendedName>
</protein>
<accession>A0A6J4V2S1</accession>
<dbReference type="PANTHER" id="PTHR30212:SF2">
    <property type="entry name" value="PROTEIN YIIM"/>
    <property type="match status" value="1"/>
</dbReference>
<dbReference type="PROSITE" id="PS51340">
    <property type="entry name" value="MOSC"/>
    <property type="match status" value="1"/>
</dbReference>
<dbReference type="Pfam" id="PF03475">
    <property type="entry name" value="YiiM_3-alpha"/>
    <property type="match status" value="1"/>
</dbReference>
<reference evidence="2" key="1">
    <citation type="submission" date="2020-02" db="EMBL/GenBank/DDBJ databases">
        <authorList>
            <person name="Meier V. D."/>
        </authorList>
    </citation>
    <scope>NUCLEOTIDE SEQUENCE</scope>
    <source>
        <strain evidence="2">AVDCRST_MAG86</strain>
    </source>
</reference>
<dbReference type="SUPFAM" id="SSF50800">
    <property type="entry name" value="PK beta-barrel domain-like"/>
    <property type="match status" value="1"/>
</dbReference>
<dbReference type="AlphaFoldDB" id="A0A6J4V2S1"/>